<dbReference type="STRING" id="1806994.A0A507BYT0"/>
<comment type="similarity">
    <text evidence="2 13">Belongs to the DNA polymerase type-Y family.</text>
</comment>
<dbReference type="SUPFAM" id="SSF100879">
    <property type="entry name" value="Lesion bypass DNA polymerase (Y-family), little finger domain"/>
    <property type="match status" value="1"/>
</dbReference>
<dbReference type="GO" id="GO:0017125">
    <property type="term" value="F:deoxycytidyl transferase activity"/>
    <property type="evidence" value="ECO:0007669"/>
    <property type="project" value="TreeGrafter"/>
</dbReference>
<keyword evidence="5 13" id="KW-0808">Transferase</keyword>
<dbReference type="Gene3D" id="3.40.1170.60">
    <property type="match status" value="1"/>
</dbReference>
<dbReference type="AlphaFoldDB" id="A0A507BYT0"/>
<feature type="compositionally biased region" description="Low complexity" evidence="15">
    <location>
        <begin position="127"/>
        <end position="161"/>
    </location>
</feature>
<comment type="subcellular location">
    <subcellularLocation>
        <location evidence="1 13">Nucleus</location>
    </subcellularLocation>
</comment>
<dbReference type="OrthoDB" id="427711at2759"/>
<dbReference type="Pfam" id="PF00817">
    <property type="entry name" value="IMS"/>
    <property type="match status" value="1"/>
</dbReference>
<feature type="domain" description="UmuC" evidence="17">
    <location>
        <begin position="306"/>
        <end position="493"/>
    </location>
</feature>
<dbReference type="Gene3D" id="1.20.58.1280">
    <property type="entry name" value="DNA repair protein Rev1, C-terminal domain"/>
    <property type="match status" value="1"/>
</dbReference>
<dbReference type="Gene3D" id="6.10.250.1490">
    <property type="match status" value="1"/>
</dbReference>
<dbReference type="InterPro" id="IPR043128">
    <property type="entry name" value="Rev_trsase/Diguanyl_cyclase"/>
</dbReference>
<feature type="domain" description="BRCT" evidence="16">
    <location>
        <begin position="29"/>
        <end position="115"/>
    </location>
</feature>
<evidence type="ECO:0000256" key="1">
    <source>
        <dbReference type="ARBA" id="ARBA00004123"/>
    </source>
</evidence>
<dbReference type="SUPFAM" id="SSF52113">
    <property type="entry name" value="BRCT domain"/>
    <property type="match status" value="1"/>
</dbReference>
<keyword evidence="18" id="KW-0239">DNA-directed DNA polymerase</keyword>
<feature type="region of interest" description="Disordered" evidence="15">
    <location>
        <begin position="127"/>
        <end position="231"/>
    </location>
</feature>
<evidence type="ECO:0000256" key="12">
    <source>
        <dbReference type="ARBA" id="ARBA00023242"/>
    </source>
</evidence>
<dbReference type="InterPro" id="IPR038401">
    <property type="entry name" value="Rev1_C_sf"/>
</dbReference>
<dbReference type="SMART" id="SM00292">
    <property type="entry name" value="BRCT"/>
    <property type="match status" value="1"/>
</dbReference>
<evidence type="ECO:0000256" key="10">
    <source>
        <dbReference type="ARBA" id="ARBA00023125"/>
    </source>
</evidence>
<dbReference type="InterPro" id="IPR012112">
    <property type="entry name" value="REV1"/>
</dbReference>
<dbReference type="Gene3D" id="3.30.70.270">
    <property type="match status" value="1"/>
</dbReference>
<keyword evidence="8 13" id="KW-0227">DNA damage</keyword>
<evidence type="ECO:0000256" key="15">
    <source>
        <dbReference type="SAM" id="MobiDB-lite"/>
    </source>
</evidence>
<dbReference type="EC" id="2.7.7.-" evidence="13"/>
<dbReference type="Proteomes" id="UP000319731">
    <property type="component" value="Unassembled WGS sequence"/>
</dbReference>
<evidence type="ECO:0000256" key="7">
    <source>
        <dbReference type="ARBA" id="ARBA00022723"/>
    </source>
</evidence>
<dbReference type="GO" id="GO:0070987">
    <property type="term" value="P:error-free translesion synthesis"/>
    <property type="evidence" value="ECO:0007669"/>
    <property type="project" value="UniProtKB-ARBA"/>
</dbReference>
<dbReference type="InterPro" id="IPR031991">
    <property type="entry name" value="Rev1_C"/>
</dbReference>
<keyword evidence="12 13" id="KW-0539">Nucleus</keyword>
<reference evidence="18 19" key="1">
    <citation type="journal article" date="2019" name="Sci. Rep.">
        <title>Comparative genomics of chytrid fungi reveal insights into the obligate biotrophic and pathogenic lifestyle of Synchytrium endobioticum.</title>
        <authorList>
            <person name="van de Vossenberg B.T.L.H."/>
            <person name="Warris S."/>
            <person name="Nguyen H.D.T."/>
            <person name="van Gent-Pelzer M.P.E."/>
            <person name="Joly D.L."/>
            <person name="van de Geest H.C."/>
            <person name="Bonants P.J.M."/>
            <person name="Smith D.S."/>
            <person name="Levesque C.A."/>
            <person name="van der Lee T.A.J."/>
        </authorList>
    </citation>
    <scope>NUCLEOTIDE SEQUENCE [LARGE SCALE GENOMIC DNA]</scope>
    <source>
        <strain evidence="18 19">JEL517</strain>
    </source>
</reference>
<evidence type="ECO:0000259" key="16">
    <source>
        <dbReference type="PROSITE" id="PS50172"/>
    </source>
</evidence>
<dbReference type="Pfam" id="PF21999">
    <property type="entry name" value="IMS_HHH_1"/>
    <property type="match status" value="1"/>
</dbReference>
<dbReference type="InterPro" id="IPR001357">
    <property type="entry name" value="BRCT_dom"/>
</dbReference>
<dbReference type="FunFam" id="3.30.1490.100:FF:000001">
    <property type="entry name" value="DNA repair protein REV1"/>
    <property type="match status" value="1"/>
</dbReference>
<feature type="binding site" evidence="14">
    <location>
        <position position="409"/>
    </location>
    <ligand>
        <name>Mg(2+)</name>
        <dbReference type="ChEBI" id="CHEBI:18420"/>
        <label>1</label>
    </ligand>
</feature>
<dbReference type="PANTHER" id="PTHR45990:SF1">
    <property type="entry name" value="DNA REPAIR PROTEIN REV1"/>
    <property type="match status" value="1"/>
</dbReference>
<comment type="cofactor">
    <cofactor evidence="14">
        <name>Mg(2+)</name>
        <dbReference type="ChEBI" id="CHEBI:18420"/>
    </cofactor>
    <text evidence="14">Binds 2 magnesium ions.</text>
</comment>
<dbReference type="GO" id="GO:0003887">
    <property type="term" value="F:DNA-directed DNA polymerase activity"/>
    <property type="evidence" value="ECO:0007669"/>
    <property type="project" value="UniProtKB-KW"/>
</dbReference>
<dbReference type="GO" id="GO:0046872">
    <property type="term" value="F:metal ion binding"/>
    <property type="evidence" value="ECO:0007669"/>
    <property type="project" value="UniProtKB-KW"/>
</dbReference>
<name>A0A507BYT0_9FUNG</name>
<sequence length="991" mass="110610">MAYDDFGDYMKEKHRKLQEQSAHIAQTQKQSNIFAGIIVYFDGHVGDMTMTDLKELFLLHGGLVHDKLTPQVTHIIATTMTDTKMKQHRRPVVTPSWILESIEAQKLLSYLNYRLYSLLAPSQSTLFTTGSTTTTTKSRSHMFLSSSSSSSVPNTSKATSSETQHSAKATASRDNDGFLRPLPKTPTKVVNNLSDSLVKTPTKASTNADIEDDDSEESDEGDDSWFGPKPDVDMNSDWVKANVCTAPGFLDRYFATSRLHFLSTWKQDLIDFVIAEKANMEVLPPDSPFYPRPAKPTAKQPKLRTIAHIDMDCFFASVHIRDHPELANKPVAVAHSSGLGGKSTSELASCNYVARSHGIANGSSVGKARQLCPDLQVVPYEFDKYDEVSRKLYRTLLAVADEVQAVSCDEAYIDVSSRITGRGQGQELALANLIRAEIRKETGCPASVGISESLVAARMATKKAKPDGAFWVGGIETPRFMESVKVDDLPGVGWGTKRKLADIKVTTCKELSSLGLGAIQNQVGDKTGQTLFNFAKGIDTRVLVNKPRQSIGAEINWGVRFQNDEQVETFFDQLAEEIHKRMTRCRVKGRHIHVTLKKRLYEGEPPKILGCGHCENLSKSKDLSFNIFTKAQIFREGWELIKSIRSSSQVAADEIRGVGIHITKLDNDQRREDGQQRLQFLAKPYGSRTTSLASSSSKPVLDKVDNVGAGKNEVGAPLPTFEEIDMESLSELPPEIRQEYFEYYEGQKRSREVAFALELEQQHEQQEQHASKRARTISPKKELTMSQLIPQDLSAIPPEVYNQLPLDIRRELDTQKKNAEKLRNKATVTATTTVTSKKSGGLIKKVMNKKIQKRQPDIKQSFRRQNGIVDEPLHIIPKAPPRQIPIIEPPVIKLPIPFMGHTSIPDIRDTLGEWISSTADEAPDEDDVSSVVEYLVEKVHARECADVLVLMRYLSRTAADCHDGWKQAVERMWLECNEAAVSIYGCPLKRD</sequence>
<dbReference type="GO" id="GO:0005634">
    <property type="term" value="C:nucleus"/>
    <property type="evidence" value="ECO:0007669"/>
    <property type="project" value="UniProtKB-SubCell"/>
</dbReference>
<dbReference type="Pfam" id="PF00533">
    <property type="entry name" value="BRCT"/>
    <property type="match status" value="1"/>
</dbReference>
<keyword evidence="19" id="KW-1185">Reference proteome</keyword>
<keyword evidence="10 13" id="KW-0238">DNA-binding</keyword>
<evidence type="ECO:0000256" key="9">
    <source>
        <dbReference type="ARBA" id="ARBA00022842"/>
    </source>
</evidence>
<dbReference type="InterPro" id="IPR043502">
    <property type="entry name" value="DNA/RNA_pol_sf"/>
</dbReference>
<dbReference type="InterPro" id="IPR036775">
    <property type="entry name" value="DNA_pol_Y-fam_lit_finger_sf"/>
</dbReference>
<dbReference type="SUPFAM" id="SSF56672">
    <property type="entry name" value="DNA/RNA polymerases"/>
    <property type="match status" value="1"/>
</dbReference>
<comment type="caution">
    <text evidence="18">The sequence shown here is derived from an EMBL/GenBank/DDBJ whole genome shotgun (WGS) entry which is preliminary data.</text>
</comment>
<evidence type="ECO:0000256" key="6">
    <source>
        <dbReference type="ARBA" id="ARBA00022695"/>
    </source>
</evidence>
<keyword evidence="4 13" id="KW-0237">DNA synthesis</keyword>
<feature type="compositionally biased region" description="Polar residues" evidence="15">
    <location>
        <begin position="188"/>
        <end position="208"/>
    </location>
</feature>
<dbReference type="PROSITE" id="PS50173">
    <property type="entry name" value="UMUC"/>
    <property type="match status" value="1"/>
</dbReference>
<evidence type="ECO:0000256" key="13">
    <source>
        <dbReference type="PIRNR" id="PIRNR036573"/>
    </source>
</evidence>
<dbReference type="GO" id="GO:0006281">
    <property type="term" value="P:DNA repair"/>
    <property type="evidence" value="ECO:0007669"/>
    <property type="project" value="UniProtKB-KW"/>
</dbReference>
<evidence type="ECO:0000256" key="11">
    <source>
        <dbReference type="ARBA" id="ARBA00023204"/>
    </source>
</evidence>
<evidence type="ECO:0000256" key="5">
    <source>
        <dbReference type="ARBA" id="ARBA00022679"/>
    </source>
</evidence>
<dbReference type="Pfam" id="PF16727">
    <property type="entry name" value="REV1_C"/>
    <property type="match status" value="1"/>
</dbReference>
<protein>
    <recommendedName>
        <fullName evidence="3 13">DNA repair protein REV1</fullName>
        <ecNumber evidence="13">2.7.7.-</ecNumber>
    </recommendedName>
</protein>
<dbReference type="GeneID" id="42005804"/>
<evidence type="ECO:0000313" key="19">
    <source>
        <dbReference type="Proteomes" id="UP000319731"/>
    </source>
</evidence>
<dbReference type="InterPro" id="IPR017961">
    <property type="entry name" value="DNA_pol_Y-fam_little_finger"/>
</dbReference>
<keyword evidence="6 13" id="KW-0548">Nucleotidyltransferase</keyword>
<evidence type="ECO:0000259" key="17">
    <source>
        <dbReference type="PROSITE" id="PS50173"/>
    </source>
</evidence>
<evidence type="ECO:0000256" key="14">
    <source>
        <dbReference type="PIRSR" id="PIRSR036573-2"/>
    </source>
</evidence>
<feature type="binding site" evidence="14">
    <location>
        <position position="410"/>
    </location>
    <ligand>
        <name>Mg(2+)</name>
        <dbReference type="ChEBI" id="CHEBI:18420"/>
        <label>1</label>
    </ligand>
</feature>
<dbReference type="Pfam" id="PF11799">
    <property type="entry name" value="IMS_C"/>
    <property type="match status" value="1"/>
</dbReference>
<dbReference type="GO" id="GO:0042276">
    <property type="term" value="P:error-prone translesion synthesis"/>
    <property type="evidence" value="ECO:0007669"/>
    <property type="project" value="InterPro"/>
</dbReference>
<dbReference type="PROSITE" id="PS50172">
    <property type="entry name" value="BRCT"/>
    <property type="match status" value="1"/>
</dbReference>
<dbReference type="GO" id="GO:0003684">
    <property type="term" value="F:damaged DNA binding"/>
    <property type="evidence" value="ECO:0007669"/>
    <property type="project" value="UniProtKB-UniRule"/>
</dbReference>
<dbReference type="Gene3D" id="3.30.1490.100">
    <property type="entry name" value="DNA polymerase, Y-family, little finger domain"/>
    <property type="match status" value="1"/>
</dbReference>
<dbReference type="InterPro" id="IPR053848">
    <property type="entry name" value="IMS_HHH_1"/>
</dbReference>
<evidence type="ECO:0000256" key="3">
    <source>
        <dbReference type="ARBA" id="ARBA00020399"/>
    </source>
</evidence>
<comment type="function">
    <text evidence="13">Deoxycytidyl transferase involved in DNA repair. Transfers a dCMP residue from dCTP to the 3'-end of a DNA primer in a template-dependent reaction. May assist in the first step in the bypass of abasic lesions by the insertion of a nucleotide opposite the lesion. Required for normal induction of mutations by physical and chemical agents.</text>
</comment>
<dbReference type="Gene3D" id="1.10.150.20">
    <property type="entry name" value="5' to 3' exonuclease, C-terminal subdomain"/>
    <property type="match status" value="1"/>
</dbReference>
<evidence type="ECO:0000313" key="18">
    <source>
        <dbReference type="EMBL" id="TPX32278.1"/>
    </source>
</evidence>
<evidence type="ECO:0000256" key="2">
    <source>
        <dbReference type="ARBA" id="ARBA00010945"/>
    </source>
</evidence>
<dbReference type="InterPro" id="IPR001126">
    <property type="entry name" value="UmuC"/>
</dbReference>
<dbReference type="Gene3D" id="3.40.50.10190">
    <property type="entry name" value="BRCT domain"/>
    <property type="match status" value="1"/>
</dbReference>
<dbReference type="InterPro" id="IPR036420">
    <property type="entry name" value="BRCT_dom_sf"/>
</dbReference>
<feature type="binding site" evidence="14">
    <location>
        <position position="310"/>
    </location>
    <ligand>
        <name>Mg(2+)</name>
        <dbReference type="ChEBI" id="CHEBI:18420"/>
        <label>1</label>
    </ligand>
</feature>
<dbReference type="PANTHER" id="PTHR45990">
    <property type="entry name" value="DNA REPAIR PROTEIN REV1"/>
    <property type="match status" value="1"/>
</dbReference>
<evidence type="ECO:0000256" key="8">
    <source>
        <dbReference type="ARBA" id="ARBA00022763"/>
    </source>
</evidence>
<organism evidence="18 19">
    <name type="scientific">Synchytrium microbalum</name>
    <dbReference type="NCBI Taxonomy" id="1806994"/>
    <lineage>
        <taxon>Eukaryota</taxon>
        <taxon>Fungi</taxon>
        <taxon>Fungi incertae sedis</taxon>
        <taxon>Chytridiomycota</taxon>
        <taxon>Chytridiomycota incertae sedis</taxon>
        <taxon>Chytridiomycetes</taxon>
        <taxon>Synchytriales</taxon>
        <taxon>Synchytriaceae</taxon>
        <taxon>Synchytrium</taxon>
    </lineage>
</organism>
<keyword evidence="9 14" id="KW-0460">Magnesium</keyword>
<keyword evidence="11 13" id="KW-0234">DNA repair</keyword>
<proteinExistence type="inferred from homology"/>
<keyword evidence="7 14" id="KW-0479">Metal-binding</keyword>
<dbReference type="EMBL" id="QEAO01000032">
    <property type="protein sequence ID" value="TPX32278.1"/>
    <property type="molecule type" value="Genomic_DNA"/>
</dbReference>
<dbReference type="RefSeq" id="XP_031023521.1">
    <property type="nucleotide sequence ID" value="XM_031170507.1"/>
</dbReference>
<gene>
    <name evidence="18" type="ORF">SmJEL517_g04579</name>
</gene>
<dbReference type="PIRSF" id="PIRSF036573">
    <property type="entry name" value="REV1"/>
    <property type="match status" value="1"/>
</dbReference>
<accession>A0A507BYT0</accession>
<feature type="compositionally biased region" description="Acidic residues" evidence="15">
    <location>
        <begin position="209"/>
        <end position="223"/>
    </location>
</feature>
<evidence type="ECO:0000256" key="4">
    <source>
        <dbReference type="ARBA" id="ARBA00022634"/>
    </source>
</evidence>